<dbReference type="GO" id="GO:0005524">
    <property type="term" value="F:ATP binding"/>
    <property type="evidence" value="ECO:0007669"/>
    <property type="project" value="UniProtKB-KW"/>
</dbReference>
<dbReference type="SMART" id="SM00382">
    <property type="entry name" value="AAA"/>
    <property type="match status" value="1"/>
</dbReference>
<keyword evidence="13" id="KW-1185">Reference proteome</keyword>
<evidence type="ECO:0000313" key="12">
    <source>
        <dbReference type="EMBL" id="EKV30562.1"/>
    </source>
</evidence>
<dbReference type="InterPro" id="IPR027417">
    <property type="entry name" value="P-loop_NTPase"/>
</dbReference>
<organism evidence="12 13">
    <name type="scientific">Caenispirillum salinarum AK4</name>
    <dbReference type="NCBI Taxonomy" id="1238182"/>
    <lineage>
        <taxon>Bacteria</taxon>
        <taxon>Pseudomonadati</taxon>
        <taxon>Pseudomonadota</taxon>
        <taxon>Alphaproteobacteria</taxon>
        <taxon>Rhodospirillales</taxon>
        <taxon>Novispirillaceae</taxon>
        <taxon>Caenispirillum</taxon>
    </lineage>
</organism>
<evidence type="ECO:0000256" key="1">
    <source>
        <dbReference type="ARBA" id="ARBA00002579"/>
    </source>
</evidence>
<accession>K9GZ38</accession>
<evidence type="ECO:0000313" key="13">
    <source>
        <dbReference type="Proteomes" id="UP000009881"/>
    </source>
</evidence>
<evidence type="ECO:0000259" key="11">
    <source>
        <dbReference type="PROSITE" id="PS50893"/>
    </source>
</evidence>
<keyword evidence="10" id="KW-0472">Membrane</keyword>
<evidence type="ECO:0000256" key="10">
    <source>
        <dbReference type="ARBA" id="ARBA00023136"/>
    </source>
</evidence>
<keyword evidence="5" id="KW-1003">Cell membrane</keyword>
<dbReference type="CDD" id="cd03258">
    <property type="entry name" value="ABC_MetN_methionine_transporter"/>
    <property type="match status" value="1"/>
</dbReference>
<dbReference type="Pfam" id="PF09383">
    <property type="entry name" value="NIL"/>
    <property type="match status" value="1"/>
</dbReference>
<dbReference type="FunFam" id="3.40.50.300:FF:000056">
    <property type="entry name" value="Cell division ATP-binding protein FtsE"/>
    <property type="match status" value="1"/>
</dbReference>
<dbReference type="InterPro" id="IPR017871">
    <property type="entry name" value="ABC_transporter-like_CS"/>
</dbReference>
<keyword evidence="8" id="KW-1278">Translocase</keyword>
<keyword evidence="7 12" id="KW-0067">ATP-binding</keyword>
<dbReference type="Proteomes" id="UP000009881">
    <property type="component" value="Unassembled WGS sequence"/>
</dbReference>
<gene>
    <name evidence="12" type="ORF">C882_4521</name>
</gene>
<dbReference type="Gene3D" id="3.40.50.300">
    <property type="entry name" value="P-loop containing nucleotide triphosphate hydrolases"/>
    <property type="match status" value="1"/>
</dbReference>
<dbReference type="SMART" id="SM00930">
    <property type="entry name" value="NIL"/>
    <property type="match status" value="1"/>
</dbReference>
<dbReference type="AlphaFoldDB" id="K9GZ38"/>
<evidence type="ECO:0000256" key="2">
    <source>
        <dbReference type="ARBA" id="ARBA00005417"/>
    </source>
</evidence>
<proteinExistence type="inferred from homology"/>
<dbReference type="InterPro" id="IPR045865">
    <property type="entry name" value="ACT-like_dom_sf"/>
</dbReference>
<comment type="function">
    <text evidence="1">Part of the ABC transporter FtsEX involved in cellular division. Important for assembly or stability of the septal ring.</text>
</comment>
<dbReference type="PATRIC" id="fig|1238182.3.peg.2184"/>
<dbReference type="PANTHER" id="PTHR43166">
    <property type="entry name" value="AMINO ACID IMPORT ATP-BINDING PROTEIN"/>
    <property type="match status" value="1"/>
</dbReference>
<keyword evidence="4" id="KW-0813">Transport</keyword>
<evidence type="ECO:0000256" key="8">
    <source>
        <dbReference type="ARBA" id="ARBA00022967"/>
    </source>
</evidence>
<dbReference type="eggNOG" id="COG1135">
    <property type="taxonomic scope" value="Bacteria"/>
</dbReference>
<feature type="domain" description="ABC transporter" evidence="11">
    <location>
        <begin position="22"/>
        <end position="261"/>
    </location>
</feature>
<name>K9GZ38_9PROT</name>
<evidence type="ECO:0000256" key="4">
    <source>
        <dbReference type="ARBA" id="ARBA00022448"/>
    </source>
</evidence>
<dbReference type="GO" id="GO:0016887">
    <property type="term" value="F:ATP hydrolysis activity"/>
    <property type="evidence" value="ECO:0007669"/>
    <property type="project" value="InterPro"/>
</dbReference>
<dbReference type="GO" id="GO:0006865">
    <property type="term" value="P:amino acid transport"/>
    <property type="evidence" value="ECO:0007669"/>
    <property type="project" value="UniProtKB-KW"/>
</dbReference>
<protein>
    <recommendedName>
        <fullName evidence="3">Cell division ATP-binding protein FtsE</fullName>
    </recommendedName>
</protein>
<dbReference type="SUPFAM" id="SSF55021">
    <property type="entry name" value="ACT-like"/>
    <property type="match status" value="1"/>
</dbReference>
<evidence type="ECO:0000256" key="3">
    <source>
        <dbReference type="ARBA" id="ARBA00020019"/>
    </source>
</evidence>
<dbReference type="InterPro" id="IPR050086">
    <property type="entry name" value="MetN_ABC_transporter-like"/>
</dbReference>
<evidence type="ECO:0000256" key="7">
    <source>
        <dbReference type="ARBA" id="ARBA00022840"/>
    </source>
</evidence>
<evidence type="ECO:0000256" key="5">
    <source>
        <dbReference type="ARBA" id="ARBA00022475"/>
    </source>
</evidence>
<comment type="caution">
    <text evidence="12">The sequence shown here is derived from an EMBL/GenBank/DDBJ whole genome shotgun (WGS) entry which is preliminary data.</text>
</comment>
<dbReference type="PANTHER" id="PTHR43166:SF30">
    <property type="entry name" value="METHIONINE IMPORT ATP-BINDING PROTEIN METN"/>
    <property type="match status" value="1"/>
</dbReference>
<keyword evidence="6" id="KW-0547">Nucleotide-binding</keyword>
<dbReference type="InterPro" id="IPR018449">
    <property type="entry name" value="NIL_domain"/>
</dbReference>
<evidence type="ECO:0000256" key="9">
    <source>
        <dbReference type="ARBA" id="ARBA00022970"/>
    </source>
</evidence>
<dbReference type="PROSITE" id="PS00211">
    <property type="entry name" value="ABC_TRANSPORTER_1"/>
    <property type="match status" value="1"/>
</dbReference>
<reference evidence="12 13" key="1">
    <citation type="journal article" date="2013" name="Genome Announc.">
        <title>Draft Genome Sequence of an Alphaproteobacterium, Caenispirillum salinarum AK4(T), Isolated from a Solar Saltern.</title>
        <authorList>
            <person name="Khatri I."/>
            <person name="Singh A."/>
            <person name="Korpole S."/>
            <person name="Pinnaka A.K."/>
            <person name="Subramanian S."/>
        </authorList>
    </citation>
    <scope>NUCLEOTIDE SEQUENCE [LARGE SCALE GENOMIC DNA]</scope>
    <source>
        <strain evidence="12 13">AK4</strain>
    </source>
</reference>
<dbReference type="STRING" id="1238182.C882_4521"/>
<dbReference type="Pfam" id="PF00005">
    <property type="entry name" value="ABC_tran"/>
    <property type="match status" value="1"/>
</dbReference>
<comment type="similarity">
    <text evidence="2">Belongs to the ABC transporter superfamily.</text>
</comment>
<sequence length="379" mass="39970">MSQPRQDTDPQKGTAAADEPVIRLEGIRKTFRARSGPATVLDDISLSVRQGEIFGIIGRSGAGKSTLVRCMNMLERPTAGRVVVAGQDMTALSEKALRGARHQIGMVFQHFNLLSARTVYDNVALPLEIAGRDPAHIRETVGPLLEMVGLGDKAGQYPAQLSGGQKQRVGIARALANDPAVLLCDEATSALDPETTQSILALLKDINARLGLTIVLITHEMAVVKEIADRVVVLDQGRVVEEGSVFDVFTAPASAVARSFVGDLLNHDLPAPVAARLVEAPAVDEDGVPVAEGANPLLRITFTGPAANRPILGELMAEGLLANILHGSIDYIQGKPFGVLTVEVLNGAAAMADALEYLHAIGLKGEIIGHVTADHRAAA</sequence>
<evidence type="ECO:0000256" key="6">
    <source>
        <dbReference type="ARBA" id="ARBA00022741"/>
    </source>
</evidence>
<dbReference type="PROSITE" id="PS50893">
    <property type="entry name" value="ABC_TRANSPORTER_2"/>
    <property type="match status" value="1"/>
</dbReference>
<dbReference type="GO" id="GO:0005886">
    <property type="term" value="C:plasma membrane"/>
    <property type="evidence" value="ECO:0007669"/>
    <property type="project" value="UniProtKB-ARBA"/>
</dbReference>
<dbReference type="EMBL" id="ANHY01000008">
    <property type="protein sequence ID" value="EKV30562.1"/>
    <property type="molecule type" value="Genomic_DNA"/>
</dbReference>
<keyword evidence="9" id="KW-0029">Amino-acid transport</keyword>
<dbReference type="Gene3D" id="3.30.70.260">
    <property type="match status" value="1"/>
</dbReference>
<dbReference type="InterPro" id="IPR003439">
    <property type="entry name" value="ABC_transporter-like_ATP-bd"/>
</dbReference>
<dbReference type="SUPFAM" id="SSF52540">
    <property type="entry name" value="P-loop containing nucleoside triphosphate hydrolases"/>
    <property type="match status" value="1"/>
</dbReference>
<dbReference type="InterPro" id="IPR041701">
    <property type="entry name" value="MetN_ABC"/>
</dbReference>
<dbReference type="InterPro" id="IPR003593">
    <property type="entry name" value="AAA+_ATPase"/>
</dbReference>